<comment type="caution">
    <text evidence="1">The sequence shown here is derived from an EMBL/GenBank/DDBJ whole genome shotgun (WGS) entry which is preliminary data.</text>
</comment>
<protein>
    <submittedName>
        <fullName evidence="1">Uncharacterized protein</fullName>
    </submittedName>
</protein>
<sequence length="101" mass="10661">MALPNTPFHPRGHVLHTRPALFVLVNYAPGEGQPNWCNASCEFVEEGDADAGSALAVHISPFDALLNAAFVSSPGKPYHVVHAAAFDPRTLIRDSGGTDPG</sequence>
<organism evidence="1 2">
    <name type="scientific">Cupriavidus basilensis OR16</name>
    <dbReference type="NCBI Taxonomy" id="1127483"/>
    <lineage>
        <taxon>Bacteria</taxon>
        <taxon>Pseudomonadati</taxon>
        <taxon>Pseudomonadota</taxon>
        <taxon>Betaproteobacteria</taxon>
        <taxon>Burkholderiales</taxon>
        <taxon>Burkholderiaceae</taxon>
        <taxon>Cupriavidus</taxon>
    </lineage>
</organism>
<gene>
    <name evidence="1" type="ORF">OR16_05579</name>
</gene>
<dbReference type="PATRIC" id="fig|1127483.3.peg.1115"/>
<name>H1S0I4_9BURK</name>
<proteinExistence type="predicted"/>
<dbReference type="Proteomes" id="UP000005808">
    <property type="component" value="Unassembled WGS sequence"/>
</dbReference>
<dbReference type="AlphaFoldDB" id="H1S0I4"/>
<evidence type="ECO:0000313" key="1">
    <source>
        <dbReference type="EMBL" id="EHP43955.1"/>
    </source>
</evidence>
<dbReference type="EMBL" id="AHJE01000014">
    <property type="protein sequence ID" value="EHP43955.1"/>
    <property type="molecule type" value="Genomic_DNA"/>
</dbReference>
<reference evidence="1 2" key="1">
    <citation type="journal article" date="2012" name="J. Bacteriol.">
        <title>De Novo Genome Project of Cupriavidus basilensis OR16.</title>
        <authorList>
            <person name="Cserhati M."/>
            <person name="Kriszt B."/>
            <person name="Szoboszlay S."/>
            <person name="Toth A."/>
            <person name="Szabo I."/>
            <person name="Tancsics A."/>
            <person name="Nagy I."/>
            <person name="Horvath B."/>
            <person name="Nagy I."/>
            <person name="Kukolya J."/>
        </authorList>
    </citation>
    <scope>NUCLEOTIDE SEQUENCE [LARGE SCALE GENOMIC DNA]</scope>
    <source>
        <strain evidence="1 2">OR16</strain>
    </source>
</reference>
<dbReference type="RefSeq" id="WP_006156897.1">
    <property type="nucleotide sequence ID" value="NZ_AHJE01000014.1"/>
</dbReference>
<evidence type="ECO:0000313" key="2">
    <source>
        <dbReference type="Proteomes" id="UP000005808"/>
    </source>
</evidence>
<accession>H1S0I4</accession>